<feature type="chain" id="PRO_5045141896" evidence="2">
    <location>
        <begin position="29"/>
        <end position="628"/>
    </location>
</feature>
<dbReference type="EMBL" id="JBHSJJ010000002">
    <property type="protein sequence ID" value="MFC4871083.1"/>
    <property type="molecule type" value="Genomic_DNA"/>
</dbReference>
<dbReference type="SUPFAM" id="SSF48230">
    <property type="entry name" value="Chondroitin AC/alginate lyase"/>
    <property type="match status" value="1"/>
</dbReference>
<dbReference type="RefSeq" id="WP_377062223.1">
    <property type="nucleotide sequence ID" value="NZ_JBHSJJ010000002.1"/>
</dbReference>
<protein>
    <submittedName>
        <fullName evidence="4">Heparinase II/III family protein</fullName>
    </submittedName>
</protein>
<comment type="caution">
    <text evidence="4">The sequence shown here is derived from an EMBL/GenBank/DDBJ whole genome shotgun (WGS) entry which is preliminary data.</text>
</comment>
<feature type="domain" description="Heparinase II/III-like C-terminal" evidence="3">
    <location>
        <begin position="415"/>
        <end position="573"/>
    </location>
</feature>
<dbReference type="Gene3D" id="1.50.10.100">
    <property type="entry name" value="Chondroitin AC/alginate lyase"/>
    <property type="match status" value="1"/>
</dbReference>
<gene>
    <name evidence="4" type="ORF">ACFPFU_05250</name>
</gene>
<dbReference type="Pfam" id="PF07940">
    <property type="entry name" value="Hepar_II_III_C"/>
    <property type="match status" value="1"/>
</dbReference>
<dbReference type="Gene3D" id="2.70.98.70">
    <property type="match status" value="1"/>
</dbReference>
<feature type="signal peptide" evidence="2">
    <location>
        <begin position="1"/>
        <end position="28"/>
    </location>
</feature>
<keyword evidence="2" id="KW-0732">Signal</keyword>
<dbReference type="InterPro" id="IPR008929">
    <property type="entry name" value="Chondroitin_lyas"/>
</dbReference>
<dbReference type="InterPro" id="IPR012480">
    <property type="entry name" value="Hepar_II_III_C"/>
</dbReference>
<proteinExistence type="predicted"/>
<organism evidence="4 5">
    <name type="scientific">Negadavirga shengliensis</name>
    <dbReference type="NCBI Taxonomy" id="1389218"/>
    <lineage>
        <taxon>Bacteria</taxon>
        <taxon>Pseudomonadati</taxon>
        <taxon>Bacteroidota</taxon>
        <taxon>Cytophagia</taxon>
        <taxon>Cytophagales</taxon>
        <taxon>Cyclobacteriaceae</taxon>
        <taxon>Negadavirga</taxon>
    </lineage>
</organism>
<sequence length="628" mass="69839">MKHNYKPKITALLLTVFLLSMAPFTGRAESTENDDPPKLDNPISVNYIKRNLRKSSPKLVLTPALERNLKRQIKNDPMVGNFFEAVKANAYEVLDEPVLTRNMVGRRLLGTSREMLYRINVLGMTYRMEKDPKLLQKIDEELNAVCRFSDWNPSHFLDVAEMSTAVALAIDWVGGDLPKSTVALAKEALIEKGIKPSFEGNRSWINGTNNWNQVCNGGMIAAAIMIADEDPELASKTISRSLDGLPHAMAEYGPDGVYPEGSTYWGYGTAFSVLTSAMLESAFGTDFGIAEYPAFKESADFRVLSIAPSGWYYNFADCGDMHGTSGDIILAWFANQTGNPLYLEKEKFMQPGKNMGKLHRVAGAGLVWLSQFKSSNEQQLPLAWKGDGSNPIVIMKGEKPGPDQYYFGGKGGRATISHGNMDAGSFIWELNGVRWAIDPGNQPYNELEITGFNLWGNCQECERWTLLTKNNYGHSTLTVNEGLHVNDGFAALLDFREGNQPKATFDLTPVFGENIKLAHRTFFKPDDNSIQIEDQLEINENTKSITWQLMTQADVEIVNGGAILRQDGKQVKLENLSHPNLTVSVISLDPAPMELDRQIEGLKRLEIRVPAWTIKNGKDTIKVKLSGN</sequence>
<evidence type="ECO:0000256" key="2">
    <source>
        <dbReference type="SAM" id="SignalP"/>
    </source>
</evidence>
<comment type="subcellular location">
    <subcellularLocation>
        <location evidence="1">Cell envelope</location>
    </subcellularLocation>
</comment>
<dbReference type="PANTHER" id="PTHR38045:SF1">
    <property type="entry name" value="HEPARINASE II_III-LIKE PROTEIN"/>
    <property type="match status" value="1"/>
</dbReference>
<keyword evidence="5" id="KW-1185">Reference proteome</keyword>
<evidence type="ECO:0000313" key="5">
    <source>
        <dbReference type="Proteomes" id="UP001595818"/>
    </source>
</evidence>
<accession>A0ABV9SXI0</accession>
<evidence type="ECO:0000256" key="1">
    <source>
        <dbReference type="ARBA" id="ARBA00004196"/>
    </source>
</evidence>
<reference evidence="5" key="1">
    <citation type="journal article" date="2019" name="Int. J. Syst. Evol. Microbiol.">
        <title>The Global Catalogue of Microorganisms (GCM) 10K type strain sequencing project: providing services to taxonomists for standard genome sequencing and annotation.</title>
        <authorList>
            <consortium name="The Broad Institute Genomics Platform"/>
            <consortium name="The Broad Institute Genome Sequencing Center for Infectious Disease"/>
            <person name="Wu L."/>
            <person name="Ma J."/>
        </authorList>
    </citation>
    <scope>NUCLEOTIDE SEQUENCE [LARGE SCALE GENOMIC DNA]</scope>
    <source>
        <strain evidence="5">CGMCC 4.7466</strain>
    </source>
</reference>
<evidence type="ECO:0000259" key="3">
    <source>
        <dbReference type="Pfam" id="PF07940"/>
    </source>
</evidence>
<evidence type="ECO:0000313" key="4">
    <source>
        <dbReference type="EMBL" id="MFC4871083.1"/>
    </source>
</evidence>
<dbReference type="Proteomes" id="UP001595818">
    <property type="component" value="Unassembled WGS sequence"/>
</dbReference>
<name>A0ABV9SXI0_9BACT</name>
<dbReference type="PANTHER" id="PTHR38045">
    <property type="entry name" value="CHROMOSOME 1, WHOLE GENOME SHOTGUN SEQUENCE"/>
    <property type="match status" value="1"/>
</dbReference>